<name>A0A7J3Z911_9CREN</name>
<gene>
    <name evidence="1" type="ORF">ENM66_07865</name>
</gene>
<dbReference type="AlphaFoldDB" id="A0A7J3Z911"/>
<reference evidence="1" key="1">
    <citation type="journal article" date="2020" name="mSystems">
        <title>Genome- and Community-Level Interaction Insights into Carbon Utilization and Element Cycling Functions of Hydrothermarchaeota in Hydrothermal Sediment.</title>
        <authorList>
            <person name="Zhou Z."/>
            <person name="Liu Y."/>
            <person name="Xu W."/>
            <person name="Pan J."/>
            <person name="Luo Z.H."/>
            <person name="Li M."/>
        </authorList>
    </citation>
    <scope>NUCLEOTIDE SEQUENCE [LARGE SCALE GENOMIC DNA]</scope>
    <source>
        <strain evidence="1">SpSt-1105</strain>
    </source>
</reference>
<sequence length="115" mass="13498">MPWFDFLDLSKVSDEDRFRVLEYAVSKHGRARVQEASGVSRVTMWRLLNKQVRVDDDKLRAPGILRYDGTVDYGLALEILAVARSDEHLKNAILRFVVQEFREDLRRMLDVEYIV</sequence>
<comment type="caution">
    <text evidence="1">The sequence shown here is derived from an EMBL/GenBank/DDBJ whole genome shotgun (WGS) entry which is preliminary data.</text>
</comment>
<proteinExistence type="predicted"/>
<organism evidence="1">
    <name type="scientific">Ignisphaera aggregans</name>
    <dbReference type="NCBI Taxonomy" id="334771"/>
    <lineage>
        <taxon>Archaea</taxon>
        <taxon>Thermoproteota</taxon>
        <taxon>Thermoprotei</taxon>
        <taxon>Desulfurococcales</taxon>
        <taxon>Desulfurococcaceae</taxon>
        <taxon>Ignisphaera</taxon>
    </lineage>
</organism>
<protein>
    <submittedName>
        <fullName evidence="1">Uncharacterized protein</fullName>
    </submittedName>
</protein>
<evidence type="ECO:0000313" key="1">
    <source>
        <dbReference type="EMBL" id="HHQ51246.1"/>
    </source>
</evidence>
<dbReference type="EMBL" id="DRYQ01000116">
    <property type="protein sequence ID" value="HHQ51246.1"/>
    <property type="molecule type" value="Genomic_DNA"/>
</dbReference>
<accession>A0A7J3Z911</accession>